<evidence type="ECO:0000313" key="4">
    <source>
        <dbReference type="Proteomes" id="UP000562045"/>
    </source>
</evidence>
<dbReference type="EC" id="1.3.1.87" evidence="3"/>
<name>A0A7Y9ZGJ8_9ACTN</name>
<dbReference type="InterPro" id="IPR036291">
    <property type="entry name" value="NAD(P)-bd_dom_sf"/>
</dbReference>
<dbReference type="Gene3D" id="3.40.50.720">
    <property type="entry name" value="NAD(P)-binding Rossmann-like Domain"/>
    <property type="match status" value="1"/>
</dbReference>
<dbReference type="PRINTS" id="PR00081">
    <property type="entry name" value="GDHRDH"/>
</dbReference>
<dbReference type="SUPFAM" id="SSF51735">
    <property type="entry name" value="NAD(P)-binding Rossmann-fold domains"/>
    <property type="match status" value="1"/>
</dbReference>
<dbReference type="RefSeq" id="WP_179648750.1">
    <property type="nucleotide sequence ID" value="NZ_JACBZM010000001.1"/>
</dbReference>
<dbReference type="PROSITE" id="PS00061">
    <property type="entry name" value="ADH_SHORT"/>
    <property type="match status" value="1"/>
</dbReference>
<evidence type="ECO:0000313" key="3">
    <source>
        <dbReference type="EMBL" id="NYI45042.1"/>
    </source>
</evidence>
<evidence type="ECO:0000256" key="2">
    <source>
        <dbReference type="ARBA" id="ARBA00023002"/>
    </source>
</evidence>
<accession>A0A7Y9ZGJ8</accession>
<dbReference type="GO" id="GO:0018498">
    <property type="term" value="F:2,3-dihydroxy-2,3-dihydro-phenylpropionate dehydrogenase activity"/>
    <property type="evidence" value="ECO:0007669"/>
    <property type="project" value="UniProtKB-EC"/>
</dbReference>
<dbReference type="PANTHER" id="PTHR43008:SF4">
    <property type="entry name" value="CHAIN DEHYDROGENASE, PUTATIVE (AFU_ORTHOLOGUE AFUA_4G08710)-RELATED"/>
    <property type="match status" value="1"/>
</dbReference>
<sequence>MPEAGQSERLRGRVAVVTGGGSGIGRAVVDRFVAEGAALVVLELSEARAQALRDSCPEQVVVIVGDATRLEDNVAAVRAAVDTFGHLDSFVANTGYWDFGTTLVDLPDDARFDLAFQQLFDLNVKAFLAGAKSAHEALRATGGALVMTGSNASQHPGGGGPLYTASKHAVVGLVRQLAYELAPEVRVNAVAPGGMLTALTGPPALAHKARDISDLPMDELISTVSPLGFLPKPEDYVDWYVALASATEARTMTGAVIECDTGERVRGRAFSEYARARAGDLRAATVATPGAPGSGG</sequence>
<comment type="similarity">
    <text evidence="1">Belongs to the short-chain dehydrogenases/reductases (SDR) family.</text>
</comment>
<proteinExistence type="inferred from homology"/>
<evidence type="ECO:0000256" key="1">
    <source>
        <dbReference type="ARBA" id="ARBA00006484"/>
    </source>
</evidence>
<dbReference type="InterPro" id="IPR002347">
    <property type="entry name" value="SDR_fam"/>
</dbReference>
<dbReference type="GO" id="GO:0050664">
    <property type="term" value="F:oxidoreductase activity, acting on NAD(P)H, oxygen as acceptor"/>
    <property type="evidence" value="ECO:0007669"/>
    <property type="project" value="TreeGrafter"/>
</dbReference>
<reference evidence="3 4" key="1">
    <citation type="submission" date="2020-07" db="EMBL/GenBank/DDBJ databases">
        <title>Sequencing the genomes of 1000 actinobacteria strains.</title>
        <authorList>
            <person name="Klenk H.-P."/>
        </authorList>
    </citation>
    <scope>NUCLEOTIDE SEQUENCE [LARGE SCALE GENOMIC DNA]</scope>
    <source>
        <strain evidence="3 4">DSM 15131</strain>
    </source>
</reference>
<dbReference type="PANTHER" id="PTHR43008">
    <property type="entry name" value="BENZIL REDUCTASE"/>
    <property type="match status" value="1"/>
</dbReference>
<dbReference type="AlphaFoldDB" id="A0A7Y9ZGJ8"/>
<protein>
    <submittedName>
        <fullName evidence="3">2,3-dihydroxy-2,3-dihydrophenylpropionate dehydrogenase/cis-2,3-dihydrobiphenyl-2,3-diol dehydrogenase</fullName>
        <ecNumber evidence="3">1.3.1.56</ecNumber>
        <ecNumber evidence="3">1.3.1.87</ecNumber>
    </submittedName>
</protein>
<dbReference type="Pfam" id="PF00106">
    <property type="entry name" value="adh_short"/>
    <property type="match status" value="1"/>
</dbReference>
<dbReference type="Proteomes" id="UP000562045">
    <property type="component" value="Unassembled WGS sequence"/>
</dbReference>
<gene>
    <name evidence="3" type="ORF">BJ993_002122</name>
</gene>
<dbReference type="EMBL" id="JACBZM010000001">
    <property type="protein sequence ID" value="NYI45042.1"/>
    <property type="molecule type" value="Genomic_DNA"/>
</dbReference>
<comment type="caution">
    <text evidence="3">The sequence shown here is derived from an EMBL/GenBank/DDBJ whole genome shotgun (WGS) entry which is preliminary data.</text>
</comment>
<dbReference type="GO" id="GO:0018509">
    <property type="term" value="F:cis-2,3-dihydrobiphenyl-2,3-diol dehydrogenase activity"/>
    <property type="evidence" value="ECO:0007669"/>
    <property type="project" value="UniProtKB-EC"/>
</dbReference>
<organism evidence="3 4">
    <name type="scientific">Nocardioides aromaticivorans</name>
    <dbReference type="NCBI Taxonomy" id="200618"/>
    <lineage>
        <taxon>Bacteria</taxon>
        <taxon>Bacillati</taxon>
        <taxon>Actinomycetota</taxon>
        <taxon>Actinomycetes</taxon>
        <taxon>Propionibacteriales</taxon>
        <taxon>Nocardioidaceae</taxon>
        <taxon>Nocardioides</taxon>
    </lineage>
</organism>
<dbReference type="EC" id="1.3.1.56" evidence="3"/>
<dbReference type="InterPro" id="IPR020904">
    <property type="entry name" value="Sc_DH/Rdtase_CS"/>
</dbReference>
<keyword evidence="2 3" id="KW-0560">Oxidoreductase</keyword>